<dbReference type="Proteomes" id="UP000245765">
    <property type="component" value="Unassembled WGS sequence"/>
</dbReference>
<dbReference type="AlphaFoldDB" id="A0A317FAB2"/>
<name>A0A317FAB2_9PROT</name>
<protein>
    <submittedName>
        <fullName evidence="1">Uncharacterized protein</fullName>
    </submittedName>
</protein>
<sequence length="149" mass="16055">MLYGVPLPPGCSVPSQRFGNTPFRISVTRNFVYVYTHRAAWRGTHKDLIAAATSNGAAAPDKLWQVVTLPADRMGNPGEPRPLPEASGWWSNGLNDLNACSDHDVTAVLGLSGELWTGNFDAARLTQWLDFDLLLQTDGTIAEGGSLSS</sequence>
<reference evidence="2" key="1">
    <citation type="submission" date="2018-05" db="EMBL/GenBank/DDBJ databases">
        <authorList>
            <person name="Du Z."/>
            <person name="Wang X."/>
        </authorList>
    </citation>
    <scope>NUCLEOTIDE SEQUENCE [LARGE SCALE GENOMIC DNA]</scope>
    <source>
        <strain evidence="2">CQN31</strain>
    </source>
</reference>
<comment type="caution">
    <text evidence="1">The sequence shown here is derived from an EMBL/GenBank/DDBJ whole genome shotgun (WGS) entry which is preliminary data.</text>
</comment>
<evidence type="ECO:0000313" key="2">
    <source>
        <dbReference type="Proteomes" id="UP000245765"/>
    </source>
</evidence>
<proteinExistence type="predicted"/>
<accession>A0A317FAB2</accession>
<dbReference type="EMBL" id="QGNA01000006">
    <property type="protein sequence ID" value="PWS34516.1"/>
    <property type="molecule type" value="Genomic_DNA"/>
</dbReference>
<organism evidence="1 2">
    <name type="scientific">Falsiroseomonas bella</name>
    <dbReference type="NCBI Taxonomy" id="2184016"/>
    <lineage>
        <taxon>Bacteria</taxon>
        <taxon>Pseudomonadati</taxon>
        <taxon>Pseudomonadota</taxon>
        <taxon>Alphaproteobacteria</taxon>
        <taxon>Acetobacterales</taxon>
        <taxon>Roseomonadaceae</taxon>
        <taxon>Falsiroseomonas</taxon>
    </lineage>
</organism>
<gene>
    <name evidence="1" type="ORF">DFH01_23510</name>
</gene>
<keyword evidence="2" id="KW-1185">Reference proteome</keyword>
<evidence type="ECO:0000313" key="1">
    <source>
        <dbReference type="EMBL" id="PWS34516.1"/>
    </source>
</evidence>